<dbReference type="AlphaFoldDB" id="A0A0C3FXJ2"/>
<feature type="region of interest" description="Disordered" evidence="1">
    <location>
        <begin position="133"/>
        <end position="179"/>
    </location>
</feature>
<reference evidence="3" key="2">
    <citation type="submission" date="2015-01" db="EMBL/GenBank/DDBJ databases">
        <title>Evolutionary Origins and Diversification of the Mycorrhizal Mutualists.</title>
        <authorList>
            <consortium name="DOE Joint Genome Institute"/>
            <consortium name="Mycorrhizal Genomics Consortium"/>
            <person name="Kohler A."/>
            <person name="Kuo A."/>
            <person name="Nagy L.G."/>
            <person name="Floudas D."/>
            <person name="Copeland A."/>
            <person name="Barry K.W."/>
            <person name="Cichocki N."/>
            <person name="Veneault-Fourrey C."/>
            <person name="LaButti K."/>
            <person name="Lindquist E.A."/>
            <person name="Lipzen A."/>
            <person name="Lundell T."/>
            <person name="Morin E."/>
            <person name="Murat C."/>
            <person name="Riley R."/>
            <person name="Ohm R."/>
            <person name="Sun H."/>
            <person name="Tunlid A."/>
            <person name="Henrissat B."/>
            <person name="Grigoriev I.V."/>
            <person name="Hibbett D.S."/>
            <person name="Martin F."/>
        </authorList>
    </citation>
    <scope>NUCLEOTIDE SEQUENCE [LARGE SCALE GENOMIC DNA]</scope>
    <source>
        <strain evidence="3">F 1598</strain>
    </source>
</reference>
<name>A0A0C3FXJ2_PILCF</name>
<feature type="region of interest" description="Disordered" evidence="1">
    <location>
        <begin position="207"/>
        <end position="226"/>
    </location>
</feature>
<feature type="compositionally biased region" description="Polar residues" evidence="1">
    <location>
        <begin position="207"/>
        <end position="222"/>
    </location>
</feature>
<gene>
    <name evidence="2" type="ORF">PILCRDRAFT_207948</name>
</gene>
<evidence type="ECO:0000313" key="2">
    <source>
        <dbReference type="EMBL" id="KIM89005.1"/>
    </source>
</evidence>
<evidence type="ECO:0000256" key="1">
    <source>
        <dbReference type="SAM" id="MobiDB-lite"/>
    </source>
</evidence>
<feature type="compositionally biased region" description="Low complexity" evidence="1">
    <location>
        <begin position="152"/>
        <end position="163"/>
    </location>
</feature>
<keyword evidence="3" id="KW-1185">Reference proteome</keyword>
<organism evidence="2 3">
    <name type="scientific">Piloderma croceum (strain F 1598)</name>
    <dbReference type="NCBI Taxonomy" id="765440"/>
    <lineage>
        <taxon>Eukaryota</taxon>
        <taxon>Fungi</taxon>
        <taxon>Dikarya</taxon>
        <taxon>Basidiomycota</taxon>
        <taxon>Agaricomycotina</taxon>
        <taxon>Agaricomycetes</taxon>
        <taxon>Agaricomycetidae</taxon>
        <taxon>Atheliales</taxon>
        <taxon>Atheliaceae</taxon>
        <taxon>Piloderma</taxon>
    </lineage>
</organism>
<reference evidence="2 3" key="1">
    <citation type="submission" date="2014-04" db="EMBL/GenBank/DDBJ databases">
        <authorList>
            <consortium name="DOE Joint Genome Institute"/>
            <person name="Kuo A."/>
            <person name="Tarkka M."/>
            <person name="Buscot F."/>
            <person name="Kohler A."/>
            <person name="Nagy L.G."/>
            <person name="Floudas D."/>
            <person name="Copeland A."/>
            <person name="Barry K.W."/>
            <person name="Cichocki N."/>
            <person name="Veneault-Fourrey C."/>
            <person name="LaButti K."/>
            <person name="Lindquist E.A."/>
            <person name="Lipzen A."/>
            <person name="Lundell T."/>
            <person name="Morin E."/>
            <person name="Murat C."/>
            <person name="Sun H."/>
            <person name="Tunlid A."/>
            <person name="Henrissat B."/>
            <person name="Grigoriev I.V."/>
            <person name="Hibbett D.S."/>
            <person name="Martin F."/>
            <person name="Nordberg H.P."/>
            <person name="Cantor M.N."/>
            <person name="Hua S.X."/>
        </authorList>
    </citation>
    <scope>NUCLEOTIDE SEQUENCE [LARGE SCALE GENOMIC DNA]</scope>
    <source>
        <strain evidence="2 3">F 1598</strain>
    </source>
</reference>
<dbReference type="EMBL" id="KN832975">
    <property type="protein sequence ID" value="KIM89005.1"/>
    <property type="molecule type" value="Genomic_DNA"/>
</dbReference>
<dbReference type="Proteomes" id="UP000054166">
    <property type="component" value="Unassembled WGS sequence"/>
</dbReference>
<evidence type="ECO:0000313" key="3">
    <source>
        <dbReference type="Proteomes" id="UP000054166"/>
    </source>
</evidence>
<dbReference type="InParanoid" id="A0A0C3FXJ2"/>
<sequence length="322" mass="35532">MTDEATLCIAMERLFQHGVPRSRFKGSASVRLTATDTDATDEFDFSQSSASAADSSQVQDTALIWDDLPLSPGPGFSPIISIQHGYGSILLDKHNVDEYFLDDEGEWMQDGSGDWIWRASEPMMHFDFDAEDAHEQSVGSDMEFPSDSSEGLLTPSSQSLSSPNVIDRQSSAETVGPDQCEVKSQDCGAEFIVPSTPDYTPLLYQLDNTSSNPTTQEPSSNPIARHQRLHSEPAYLDYPINYYKDPYSDLDSNSDILDDCDEDVPEILSGSPFALSPDEILSGDDQFVNETFTAGTLPYPQSMEGFIMGWGDEETRLLDLDI</sequence>
<proteinExistence type="predicted"/>
<protein>
    <submittedName>
        <fullName evidence="2">Uncharacterized protein</fullName>
    </submittedName>
</protein>
<dbReference type="HOGENOM" id="CLU_863599_0_0_1"/>
<accession>A0A0C3FXJ2</accession>